<reference evidence="2" key="1">
    <citation type="submission" date="2023-03" db="EMBL/GenBank/DDBJ databases">
        <title>Massive genome expansion in bonnet fungi (Mycena s.s.) driven by repeated elements and novel gene families across ecological guilds.</title>
        <authorList>
            <consortium name="Lawrence Berkeley National Laboratory"/>
            <person name="Harder C.B."/>
            <person name="Miyauchi S."/>
            <person name="Viragh M."/>
            <person name="Kuo A."/>
            <person name="Thoen E."/>
            <person name="Andreopoulos B."/>
            <person name="Lu D."/>
            <person name="Skrede I."/>
            <person name="Drula E."/>
            <person name="Henrissat B."/>
            <person name="Morin E."/>
            <person name="Kohler A."/>
            <person name="Barry K."/>
            <person name="LaButti K."/>
            <person name="Morin E."/>
            <person name="Salamov A."/>
            <person name="Lipzen A."/>
            <person name="Mereny Z."/>
            <person name="Hegedus B."/>
            <person name="Baldrian P."/>
            <person name="Stursova M."/>
            <person name="Weitz H."/>
            <person name="Taylor A."/>
            <person name="Grigoriev I.V."/>
            <person name="Nagy L.G."/>
            <person name="Martin F."/>
            <person name="Kauserud H."/>
        </authorList>
    </citation>
    <scope>NUCLEOTIDE SEQUENCE</scope>
    <source>
        <strain evidence="2">CBHHK182m</strain>
    </source>
</reference>
<dbReference type="Gene3D" id="3.80.10.10">
    <property type="entry name" value="Ribonuclease Inhibitor"/>
    <property type="match status" value="1"/>
</dbReference>
<feature type="coiled-coil region" evidence="1">
    <location>
        <begin position="11"/>
        <end position="38"/>
    </location>
</feature>
<evidence type="ECO:0000256" key="1">
    <source>
        <dbReference type="SAM" id="Coils"/>
    </source>
</evidence>
<comment type="caution">
    <text evidence="2">The sequence shown here is derived from an EMBL/GenBank/DDBJ whole genome shotgun (WGS) entry which is preliminary data.</text>
</comment>
<dbReference type="SUPFAM" id="SSF81383">
    <property type="entry name" value="F-box domain"/>
    <property type="match status" value="1"/>
</dbReference>
<accession>A0AAD7NCK6</accession>
<keyword evidence="1" id="KW-0175">Coiled coil</keyword>
<sequence length="417" mass="46475">MASVPDLLQRIRELVSAIKVHKDAIRELERTKSEVEGDLNAILDPVTRLPLEISSEIFLRCLPSNPTCDIHDAPLIFMRVCHSWSNIALSTPSLWTSVSFQSPCRKGALKLCDDWFNRSKTLPRSLSVSGSLDETAAGLVGRHADRLQNLNLALSSGQELCPLLKMQFASLTSLTIVVPRPQRNLAEHSSTVDECAQLLCAAPNLVKCVWDGLIFPRDISRNHEYPTSYTHPSLKSLLLGPDDQDPSGTGCILRFMTLPALETLSIPFLLIAPSDFISFLTRSSAPLRTLSMKVDRFGPMWSIEAMDAFFRVLPTLTHLSLQLGRGNQFFGFLVLRSLRELPNLRDLQIRECAPLARVQYEELVSALAARTEMRSFRFAWSDSFAGHTPDPDILILLQEIAENGMEMHVGLEGSNLI</sequence>
<gene>
    <name evidence="2" type="ORF">B0H16DRAFT_1372169</name>
</gene>
<dbReference type="Proteomes" id="UP001215598">
    <property type="component" value="Unassembled WGS sequence"/>
</dbReference>
<keyword evidence="3" id="KW-1185">Reference proteome</keyword>
<dbReference type="PANTHER" id="PTHR16134">
    <property type="entry name" value="F-BOX/TPR REPEAT PROTEIN POF3"/>
    <property type="match status" value="1"/>
</dbReference>
<evidence type="ECO:0000313" key="2">
    <source>
        <dbReference type="EMBL" id="KAJ7755182.1"/>
    </source>
</evidence>
<protein>
    <recommendedName>
        <fullName evidence="4">F-box domain-containing protein</fullName>
    </recommendedName>
</protein>
<evidence type="ECO:0008006" key="4">
    <source>
        <dbReference type="Google" id="ProtNLM"/>
    </source>
</evidence>
<name>A0AAD7NCK6_9AGAR</name>
<dbReference type="Gene3D" id="1.20.1280.50">
    <property type="match status" value="1"/>
</dbReference>
<dbReference type="SUPFAM" id="SSF52047">
    <property type="entry name" value="RNI-like"/>
    <property type="match status" value="1"/>
</dbReference>
<proteinExistence type="predicted"/>
<evidence type="ECO:0000313" key="3">
    <source>
        <dbReference type="Proteomes" id="UP001215598"/>
    </source>
</evidence>
<dbReference type="PANTHER" id="PTHR16134:SF119">
    <property type="entry name" value="AT02038P-RELATED"/>
    <property type="match status" value="1"/>
</dbReference>
<dbReference type="EMBL" id="JARKIB010000050">
    <property type="protein sequence ID" value="KAJ7755182.1"/>
    <property type="molecule type" value="Genomic_DNA"/>
</dbReference>
<organism evidence="2 3">
    <name type="scientific">Mycena metata</name>
    <dbReference type="NCBI Taxonomy" id="1033252"/>
    <lineage>
        <taxon>Eukaryota</taxon>
        <taxon>Fungi</taxon>
        <taxon>Dikarya</taxon>
        <taxon>Basidiomycota</taxon>
        <taxon>Agaricomycotina</taxon>
        <taxon>Agaricomycetes</taxon>
        <taxon>Agaricomycetidae</taxon>
        <taxon>Agaricales</taxon>
        <taxon>Marasmiineae</taxon>
        <taxon>Mycenaceae</taxon>
        <taxon>Mycena</taxon>
    </lineage>
</organism>
<dbReference type="AlphaFoldDB" id="A0AAD7NCK6"/>
<dbReference type="InterPro" id="IPR036047">
    <property type="entry name" value="F-box-like_dom_sf"/>
</dbReference>
<dbReference type="InterPro" id="IPR032675">
    <property type="entry name" value="LRR_dom_sf"/>
</dbReference>